<dbReference type="EMBL" id="LT629779">
    <property type="protein sequence ID" value="SDT21915.1"/>
    <property type="molecule type" value="Genomic_DNA"/>
</dbReference>
<feature type="domain" description="ABC transmembrane type-1" evidence="8">
    <location>
        <begin position="95"/>
        <end position="299"/>
    </location>
</feature>
<evidence type="ECO:0000256" key="3">
    <source>
        <dbReference type="ARBA" id="ARBA00022475"/>
    </source>
</evidence>
<gene>
    <name evidence="9" type="ORF">SAMN04489743_2052</name>
</gene>
<sequence>MLMFILRRLASGLVLMFVISTATFFLLNLTGQDPVRQVLGPVASAEQVETKRQQLGLDEPLITQYFQWLGSAVRGDLGRSWFTNQPVGELLSQTLPPTLSMVIGSLILAACFGTLIGVTAALRRGRLDRGLQVVSTLVQAIPGFLVALVLALVFAVQLRMFPATGFTAFAASPGKWLASISLPVIALALGSLASIALQVRGSMIDVMQQDFVRTLRSRGLPERSVVVKHALRSAAGPSLTTVSLMFIVAISSSVIVEKVFNIPGIGTQANTSAGRGDLPVVLGIVLVTVVLVVVVNLLVDLAQGWINPKVRVS</sequence>
<dbReference type="OrthoDB" id="9778910at2"/>
<proteinExistence type="inferred from homology"/>
<keyword evidence="6 7" id="KW-0472">Membrane</keyword>
<dbReference type="PROSITE" id="PS50928">
    <property type="entry name" value="ABC_TM1"/>
    <property type="match status" value="1"/>
</dbReference>
<feature type="transmembrane region" description="Helical" evidence="7">
    <location>
        <begin position="99"/>
        <end position="122"/>
    </location>
</feature>
<keyword evidence="2 7" id="KW-0813">Transport</keyword>
<dbReference type="GO" id="GO:0005886">
    <property type="term" value="C:plasma membrane"/>
    <property type="evidence" value="ECO:0007669"/>
    <property type="project" value="UniProtKB-SubCell"/>
</dbReference>
<dbReference type="InterPro" id="IPR035906">
    <property type="entry name" value="MetI-like_sf"/>
</dbReference>
<dbReference type="PANTHER" id="PTHR43163">
    <property type="entry name" value="DIPEPTIDE TRANSPORT SYSTEM PERMEASE PROTEIN DPPB-RELATED"/>
    <property type="match status" value="1"/>
</dbReference>
<dbReference type="SUPFAM" id="SSF161098">
    <property type="entry name" value="MetI-like"/>
    <property type="match status" value="1"/>
</dbReference>
<keyword evidence="3" id="KW-1003">Cell membrane</keyword>
<dbReference type="Proteomes" id="UP000198751">
    <property type="component" value="Chromosome I"/>
</dbReference>
<feature type="transmembrane region" description="Helical" evidence="7">
    <location>
        <begin position="238"/>
        <end position="260"/>
    </location>
</feature>
<dbReference type="InterPro" id="IPR045621">
    <property type="entry name" value="BPD_transp_1_N"/>
</dbReference>
<evidence type="ECO:0000256" key="5">
    <source>
        <dbReference type="ARBA" id="ARBA00022989"/>
    </source>
</evidence>
<dbReference type="Pfam" id="PF00528">
    <property type="entry name" value="BPD_transp_1"/>
    <property type="match status" value="1"/>
</dbReference>
<dbReference type="Gene3D" id="1.10.3720.10">
    <property type="entry name" value="MetI-like"/>
    <property type="match status" value="1"/>
</dbReference>
<dbReference type="AlphaFoldDB" id="A0A1H1YKQ9"/>
<dbReference type="Pfam" id="PF19300">
    <property type="entry name" value="BPD_transp_1_N"/>
    <property type="match status" value="1"/>
</dbReference>
<name>A0A1H1YKQ9_9MICC</name>
<feature type="transmembrane region" description="Helical" evidence="7">
    <location>
        <begin position="176"/>
        <end position="197"/>
    </location>
</feature>
<dbReference type="GO" id="GO:0055085">
    <property type="term" value="P:transmembrane transport"/>
    <property type="evidence" value="ECO:0007669"/>
    <property type="project" value="InterPro"/>
</dbReference>
<reference evidence="10" key="1">
    <citation type="submission" date="2016-10" db="EMBL/GenBank/DDBJ databases">
        <authorList>
            <person name="Varghese N."/>
            <person name="Submissions S."/>
        </authorList>
    </citation>
    <scope>NUCLEOTIDE SEQUENCE [LARGE SCALE GENOMIC DNA]</scope>
    <source>
        <strain evidence="10">IMMIB L-1606</strain>
    </source>
</reference>
<dbReference type="RefSeq" id="WP_056078680.1">
    <property type="nucleotide sequence ID" value="NZ_JABXFY010000024.1"/>
</dbReference>
<evidence type="ECO:0000256" key="2">
    <source>
        <dbReference type="ARBA" id="ARBA00022448"/>
    </source>
</evidence>
<evidence type="ECO:0000256" key="1">
    <source>
        <dbReference type="ARBA" id="ARBA00004651"/>
    </source>
</evidence>
<comment type="similarity">
    <text evidence="7">Belongs to the binding-protein-dependent transport system permease family.</text>
</comment>
<keyword evidence="4 7" id="KW-0812">Transmembrane</keyword>
<organism evidence="9 10">
    <name type="scientific">Pseudarthrobacter equi</name>
    <dbReference type="NCBI Taxonomy" id="728066"/>
    <lineage>
        <taxon>Bacteria</taxon>
        <taxon>Bacillati</taxon>
        <taxon>Actinomycetota</taxon>
        <taxon>Actinomycetes</taxon>
        <taxon>Micrococcales</taxon>
        <taxon>Micrococcaceae</taxon>
        <taxon>Pseudarthrobacter</taxon>
    </lineage>
</organism>
<evidence type="ECO:0000259" key="8">
    <source>
        <dbReference type="PROSITE" id="PS50928"/>
    </source>
</evidence>
<evidence type="ECO:0000256" key="4">
    <source>
        <dbReference type="ARBA" id="ARBA00022692"/>
    </source>
</evidence>
<evidence type="ECO:0000313" key="10">
    <source>
        <dbReference type="Proteomes" id="UP000198751"/>
    </source>
</evidence>
<protein>
    <submittedName>
        <fullName evidence="9">Peptide/nickel transport system permease protein</fullName>
    </submittedName>
</protein>
<keyword evidence="10" id="KW-1185">Reference proteome</keyword>
<keyword evidence="5 7" id="KW-1133">Transmembrane helix</keyword>
<accession>A0A1H1YKQ9</accession>
<evidence type="ECO:0000313" key="9">
    <source>
        <dbReference type="EMBL" id="SDT21915.1"/>
    </source>
</evidence>
<evidence type="ECO:0000256" key="6">
    <source>
        <dbReference type="ARBA" id="ARBA00023136"/>
    </source>
</evidence>
<dbReference type="InterPro" id="IPR000515">
    <property type="entry name" value="MetI-like"/>
</dbReference>
<dbReference type="PANTHER" id="PTHR43163:SF3">
    <property type="entry name" value="PEPTIDE ABC TRANSPORTER PERMEASE PROTEIN"/>
    <property type="match status" value="1"/>
</dbReference>
<feature type="transmembrane region" description="Helical" evidence="7">
    <location>
        <begin position="280"/>
        <end position="299"/>
    </location>
</feature>
<comment type="subcellular location">
    <subcellularLocation>
        <location evidence="1 7">Cell membrane</location>
        <topology evidence="1 7">Multi-pass membrane protein</topology>
    </subcellularLocation>
</comment>
<feature type="transmembrane region" description="Helical" evidence="7">
    <location>
        <begin position="134"/>
        <end position="156"/>
    </location>
</feature>
<evidence type="ECO:0000256" key="7">
    <source>
        <dbReference type="RuleBase" id="RU363032"/>
    </source>
</evidence>